<organism evidence="3">
    <name type="scientific">freshwater metagenome</name>
    <dbReference type="NCBI Taxonomy" id="449393"/>
    <lineage>
        <taxon>unclassified sequences</taxon>
        <taxon>metagenomes</taxon>
        <taxon>ecological metagenomes</taxon>
    </lineage>
</organism>
<gene>
    <name evidence="2" type="ORF">UFOPK2662_01227</name>
    <name evidence="3" type="ORF">UFOPK2942_00598</name>
</gene>
<reference evidence="3" key="1">
    <citation type="submission" date="2020-05" db="EMBL/GenBank/DDBJ databases">
        <authorList>
            <person name="Chiriac C."/>
            <person name="Salcher M."/>
            <person name="Ghai R."/>
            <person name="Kavagutti S V."/>
        </authorList>
    </citation>
    <scope>NUCLEOTIDE SEQUENCE</scope>
</reference>
<evidence type="ECO:0000256" key="1">
    <source>
        <dbReference type="SAM" id="Phobius"/>
    </source>
</evidence>
<keyword evidence="1" id="KW-1133">Transmembrane helix</keyword>
<protein>
    <submittedName>
        <fullName evidence="3">Unannotated protein</fullName>
    </submittedName>
</protein>
<name>A0A6J6W274_9ZZZZ</name>
<dbReference type="PANTHER" id="PTHR40078">
    <property type="entry name" value="INTEGRAL MEMBRANE PROTEIN-RELATED"/>
    <property type="match status" value="1"/>
</dbReference>
<dbReference type="AlphaFoldDB" id="A0A6J6W274"/>
<dbReference type="EMBL" id="CAFAAA010000014">
    <property type="protein sequence ID" value="CAB4778991.1"/>
    <property type="molecule type" value="Genomic_DNA"/>
</dbReference>
<feature type="transmembrane region" description="Helical" evidence="1">
    <location>
        <begin position="34"/>
        <end position="56"/>
    </location>
</feature>
<sequence>MSAQYFKDFLRPHKTVPHTSWTAKSRWDLSLKRMIILITGLFIFGIGDSLLIQGNIGNAPWSVLAQGVAGRLDITMGWSTFGISTLVLLAWIPLREKPGFGTVANIVVIAIAIQVGVTFIPLQHNYSMGVIYSLLGVAAVGIASSVYITCGLGPGPRDGLMTALHHRTGVRVGRVRMAIETSVVLLGALLGGNVGLGTVIFAVFIGQSVAIALGVVSRLTAK</sequence>
<dbReference type="PANTHER" id="PTHR40078:SF1">
    <property type="entry name" value="INTEGRAL MEMBRANE PROTEIN"/>
    <property type="match status" value="1"/>
</dbReference>
<accession>A0A6J6W274</accession>
<dbReference type="Pfam" id="PF19700">
    <property type="entry name" value="DUF6198"/>
    <property type="match status" value="1"/>
</dbReference>
<feature type="transmembrane region" description="Helical" evidence="1">
    <location>
        <begin position="76"/>
        <end position="94"/>
    </location>
</feature>
<feature type="transmembrane region" description="Helical" evidence="1">
    <location>
        <begin position="106"/>
        <end position="124"/>
    </location>
</feature>
<feature type="transmembrane region" description="Helical" evidence="1">
    <location>
        <begin position="130"/>
        <end position="152"/>
    </location>
</feature>
<dbReference type="EMBL" id="CAEZYI010000111">
    <property type="protein sequence ID" value="CAB4728914.1"/>
    <property type="molecule type" value="Genomic_DNA"/>
</dbReference>
<keyword evidence="1" id="KW-0472">Membrane</keyword>
<keyword evidence="1" id="KW-0812">Transmembrane</keyword>
<proteinExistence type="predicted"/>
<dbReference type="InterPro" id="IPR038750">
    <property type="entry name" value="YczE/YyaS-like"/>
</dbReference>
<evidence type="ECO:0000313" key="3">
    <source>
        <dbReference type="EMBL" id="CAB4778991.1"/>
    </source>
</evidence>
<evidence type="ECO:0000313" key="2">
    <source>
        <dbReference type="EMBL" id="CAB4728914.1"/>
    </source>
</evidence>